<feature type="compositionally biased region" description="Basic and acidic residues" evidence="1">
    <location>
        <begin position="10"/>
        <end position="20"/>
    </location>
</feature>
<feature type="compositionally biased region" description="Low complexity" evidence="1">
    <location>
        <begin position="276"/>
        <end position="331"/>
    </location>
</feature>
<keyword evidence="3" id="KW-1185">Reference proteome</keyword>
<feature type="region of interest" description="Disordered" evidence="1">
    <location>
        <begin position="1"/>
        <end position="20"/>
    </location>
</feature>
<feature type="region of interest" description="Disordered" evidence="1">
    <location>
        <begin position="53"/>
        <end position="80"/>
    </location>
</feature>
<sequence length="331" mass="32882">MSEGTMQRRAQRDGQFDQCEQRDERVVRAGGLNRLLAAAVAVPVMLIAAGCSSDSGSDSGKDAQDTSATTGSGSGDSAASASPTVQAAAYKTLPEACAVLSKKTLTELVPKGAAKGKEQTSSDTGTRASCSWSSLANNGVKGSQFRWLNVSLLRFESDATTGDGASQAKTYYAKQVKDAQVVSGAKNTKATPVAGTGDEATLVRYDLKKSEGAFKQQTVVARVENVVVTLDYNGAGLAGDKTPSADTLTTSAEKAVKEAVAAVQSANGEGSGGSSGTSPSGPAASSPSASGSKAASPTGKASPSATPSTPASAAASKAAAAAPKASASAKS</sequence>
<proteinExistence type="predicted"/>
<dbReference type="RefSeq" id="WP_334577999.1">
    <property type="nucleotide sequence ID" value="NZ_JBEZVE010000027.1"/>
</dbReference>
<accession>A0ABV2ZUR0</accession>
<name>A0ABV2ZUR0_9ACTN</name>
<gene>
    <name evidence="2" type="ORF">AB0E89_38075</name>
</gene>
<reference evidence="2 3" key="1">
    <citation type="submission" date="2024-06" db="EMBL/GenBank/DDBJ databases">
        <title>The Natural Products Discovery Center: Release of the First 8490 Sequenced Strains for Exploring Actinobacteria Biosynthetic Diversity.</title>
        <authorList>
            <person name="Kalkreuter E."/>
            <person name="Kautsar S.A."/>
            <person name="Yang D."/>
            <person name="Bader C.D."/>
            <person name="Teijaro C.N."/>
            <person name="Fluegel L."/>
            <person name="Davis C.M."/>
            <person name="Simpson J.R."/>
            <person name="Lauterbach L."/>
            <person name="Steele A.D."/>
            <person name="Gui C."/>
            <person name="Meng S."/>
            <person name="Li G."/>
            <person name="Viehrig K."/>
            <person name="Ye F."/>
            <person name="Su P."/>
            <person name="Kiefer A.F."/>
            <person name="Nichols A."/>
            <person name="Cepeda A.J."/>
            <person name="Yan W."/>
            <person name="Fan B."/>
            <person name="Jiang Y."/>
            <person name="Adhikari A."/>
            <person name="Zheng C.-J."/>
            <person name="Schuster L."/>
            <person name="Cowan T.M."/>
            <person name="Smanski M.J."/>
            <person name="Chevrette M.G."/>
            <person name="De Carvalho L.P.S."/>
            <person name="Shen B."/>
        </authorList>
    </citation>
    <scope>NUCLEOTIDE SEQUENCE [LARGE SCALE GENOMIC DNA]</scope>
    <source>
        <strain evidence="2 3">NPDC033843</strain>
    </source>
</reference>
<protein>
    <submittedName>
        <fullName evidence="2">DUF3558 domain-containing protein</fullName>
    </submittedName>
</protein>
<dbReference type="EMBL" id="JBEZVE010000027">
    <property type="protein sequence ID" value="MEU3786284.1"/>
    <property type="molecule type" value="Genomic_DNA"/>
</dbReference>
<feature type="region of interest" description="Disordered" evidence="1">
    <location>
        <begin position="263"/>
        <end position="331"/>
    </location>
</feature>
<dbReference type="Proteomes" id="UP001550739">
    <property type="component" value="Unassembled WGS sequence"/>
</dbReference>
<organism evidence="2 3">
    <name type="scientific">Streptomyces sp. 900129855</name>
    <dbReference type="NCBI Taxonomy" id="3155129"/>
    <lineage>
        <taxon>Bacteria</taxon>
        <taxon>Bacillati</taxon>
        <taxon>Actinomycetota</taxon>
        <taxon>Actinomycetes</taxon>
        <taxon>Kitasatosporales</taxon>
        <taxon>Streptomycetaceae</taxon>
        <taxon>Streptomyces</taxon>
    </lineage>
</organism>
<evidence type="ECO:0000313" key="3">
    <source>
        <dbReference type="Proteomes" id="UP001550739"/>
    </source>
</evidence>
<evidence type="ECO:0000256" key="1">
    <source>
        <dbReference type="SAM" id="MobiDB-lite"/>
    </source>
</evidence>
<feature type="compositionally biased region" description="Low complexity" evidence="1">
    <location>
        <begin position="65"/>
        <end position="80"/>
    </location>
</feature>
<comment type="caution">
    <text evidence="2">The sequence shown here is derived from an EMBL/GenBank/DDBJ whole genome shotgun (WGS) entry which is preliminary data.</text>
</comment>
<evidence type="ECO:0000313" key="2">
    <source>
        <dbReference type="EMBL" id="MEU3786284.1"/>
    </source>
</evidence>